<feature type="transmembrane region" description="Helical" evidence="2">
    <location>
        <begin position="309"/>
        <end position="331"/>
    </location>
</feature>
<feature type="transmembrane region" description="Helical" evidence="2">
    <location>
        <begin position="184"/>
        <end position="204"/>
    </location>
</feature>
<feature type="transmembrane region" description="Helical" evidence="2">
    <location>
        <begin position="415"/>
        <end position="435"/>
    </location>
</feature>
<feature type="transmembrane region" description="Helical" evidence="2">
    <location>
        <begin position="564"/>
        <end position="585"/>
    </location>
</feature>
<evidence type="ECO:0000313" key="4">
    <source>
        <dbReference type="Proteomes" id="UP000198929"/>
    </source>
</evidence>
<feature type="transmembrane region" description="Helical" evidence="2">
    <location>
        <begin position="286"/>
        <end position="303"/>
    </location>
</feature>
<evidence type="ECO:0000256" key="1">
    <source>
        <dbReference type="SAM" id="MobiDB-lite"/>
    </source>
</evidence>
<feature type="transmembrane region" description="Helical" evidence="2">
    <location>
        <begin position="531"/>
        <end position="558"/>
    </location>
</feature>
<feature type="region of interest" description="Disordered" evidence="1">
    <location>
        <begin position="62"/>
        <end position="112"/>
    </location>
</feature>
<feature type="compositionally biased region" description="Polar residues" evidence="1">
    <location>
        <begin position="96"/>
        <end position="112"/>
    </location>
</feature>
<keyword evidence="2" id="KW-0812">Transmembrane</keyword>
<sequence>MHTPPSDPSGENHGAGKARNVDIVLRNARASLQALQRAVDNTHGVIHDLERLTLQLQELGSPAAHNAPSAPKPQPVTQPPAPQSAQWAEPVPAQSRVVQQAPQPKTNKPTRPELTTEQLIMRIIAVLGSLITVIGVGLGITLAIQSGLLGPLGRVILSVLLAIALVAGGLFIERKQGNNTGSSTLHITSQIVLVLVLLSLVFLLEWWPKQAGVVAALALFVGWLVFGRVRSNGAVLIATGILSFCYLPAFVDANMNLDTLLYLAPLVLLFFTVSAPGKSPVPNNSVLRLLAALMACFFYGIIARGAGDVPIPVLFIGIGFVLIAIAIEAAFPPAPLPPEPPLPGVTDDKSQPQVRLPWVHVAQLTVFPIVILLSLMFSVEDYYLWAFPAVAAVALYLVSHLYRTAPQLGSRRSEALTWLVFGAFTFIPIYVDFGAGADANIRRYITLAVFLAAFFGVILLLEQRPQYREVTWLAWTATALYLTWTVSVAVLALKETTLVQGAVQLQAVCLALLLVFALWRSTALQGMHPMVLGAAGIVGMHLYMVAMVSFITFAFHFFGTATTGVIVGHMLVSISWIVLAAWILLGKTRWSDKFTLRVGFVLAIAASIKLVFYDLASLSGIPQVLAFIASGVMLIVIAALRGRTTATSAPSVGSEVSGARYDEQPGPQQAAAQDLP</sequence>
<keyword evidence="4" id="KW-1185">Reference proteome</keyword>
<dbReference type="AlphaFoldDB" id="A0A1H9VAW8"/>
<feature type="transmembrane region" description="Helical" evidence="2">
    <location>
        <begin position="233"/>
        <end position="251"/>
    </location>
</feature>
<feature type="transmembrane region" description="Helical" evidence="2">
    <location>
        <begin position="621"/>
        <end position="640"/>
    </location>
</feature>
<dbReference type="RefSeq" id="WP_092260023.1">
    <property type="nucleotide sequence ID" value="NZ_CP047199.1"/>
</dbReference>
<dbReference type="EMBL" id="FOGQ01000011">
    <property type="protein sequence ID" value="SES18832.1"/>
    <property type="molecule type" value="Genomic_DNA"/>
</dbReference>
<keyword evidence="2" id="KW-1133">Transmembrane helix</keyword>
<protein>
    <submittedName>
        <fullName evidence="3">Predicted membrane protein</fullName>
    </submittedName>
</protein>
<dbReference type="Pfam" id="PF10101">
    <property type="entry name" value="DUF2339"/>
    <property type="match status" value="1"/>
</dbReference>
<keyword evidence="2" id="KW-0472">Membrane</keyword>
<name>A0A1H9VAW8_9CORY</name>
<feature type="transmembrane region" description="Helical" evidence="2">
    <location>
        <begin position="210"/>
        <end position="226"/>
    </location>
</feature>
<feature type="compositionally biased region" description="Polar residues" evidence="1">
    <location>
        <begin position="666"/>
        <end position="676"/>
    </location>
</feature>
<feature type="transmembrane region" description="Helical" evidence="2">
    <location>
        <begin position="473"/>
        <end position="493"/>
    </location>
</feature>
<dbReference type="STRING" id="1121357.SAMN05661109_02150"/>
<feature type="transmembrane region" description="Helical" evidence="2">
    <location>
        <begin position="358"/>
        <end position="377"/>
    </location>
</feature>
<proteinExistence type="predicted"/>
<feature type="transmembrane region" description="Helical" evidence="2">
    <location>
        <begin position="594"/>
        <end position="615"/>
    </location>
</feature>
<feature type="compositionally biased region" description="Pro residues" evidence="1">
    <location>
        <begin position="70"/>
        <end position="82"/>
    </location>
</feature>
<feature type="transmembrane region" description="Helical" evidence="2">
    <location>
        <begin position="152"/>
        <end position="172"/>
    </location>
</feature>
<feature type="transmembrane region" description="Helical" evidence="2">
    <location>
        <begin position="441"/>
        <end position="461"/>
    </location>
</feature>
<feature type="transmembrane region" description="Helical" evidence="2">
    <location>
        <begin position="383"/>
        <end position="403"/>
    </location>
</feature>
<dbReference type="PANTHER" id="PTHR38434">
    <property type="entry name" value="BLL2549 PROTEIN"/>
    <property type="match status" value="1"/>
</dbReference>
<evidence type="ECO:0000256" key="2">
    <source>
        <dbReference type="SAM" id="Phobius"/>
    </source>
</evidence>
<reference evidence="4" key="1">
    <citation type="submission" date="2016-10" db="EMBL/GenBank/DDBJ databases">
        <authorList>
            <person name="Varghese N."/>
            <person name="Submissions S."/>
        </authorList>
    </citation>
    <scope>NUCLEOTIDE SEQUENCE [LARGE SCALE GENOMIC DNA]</scope>
    <source>
        <strain evidence="4">DSM 20524</strain>
    </source>
</reference>
<dbReference type="Proteomes" id="UP000198929">
    <property type="component" value="Unassembled WGS sequence"/>
</dbReference>
<organism evidence="3 4">
    <name type="scientific">Corynebacterium cystitidis DSM 20524</name>
    <dbReference type="NCBI Taxonomy" id="1121357"/>
    <lineage>
        <taxon>Bacteria</taxon>
        <taxon>Bacillati</taxon>
        <taxon>Actinomycetota</taxon>
        <taxon>Actinomycetes</taxon>
        <taxon>Mycobacteriales</taxon>
        <taxon>Corynebacteriaceae</taxon>
        <taxon>Corynebacterium</taxon>
    </lineage>
</organism>
<feature type="transmembrane region" description="Helical" evidence="2">
    <location>
        <begin position="119"/>
        <end position="140"/>
    </location>
</feature>
<dbReference type="InterPro" id="IPR019286">
    <property type="entry name" value="DUF2339_TM"/>
</dbReference>
<feature type="transmembrane region" description="Helical" evidence="2">
    <location>
        <begin position="499"/>
        <end position="519"/>
    </location>
</feature>
<accession>A0A1H9VAW8</accession>
<dbReference type="PANTHER" id="PTHR38434:SF1">
    <property type="entry name" value="BLL2549 PROTEIN"/>
    <property type="match status" value="1"/>
</dbReference>
<feature type="transmembrane region" description="Helical" evidence="2">
    <location>
        <begin position="257"/>
        <end position="274"/>
    </location>
</feature>
<feature type="region of interest" description="Disordered" evidence="1">
    <location>
        <begin position="648"/>
        <end position="676"/>
    </location>
</feature>
<gene>
    <name evidence="3" type="ORF">SAMN05661109_02150</name>
</gene>
<evidence type="ECO:0000313" key="3">
    <source>
        <dbReference type="EMBL" id="SES18832.1"/>
    </source>
</evidence>